<sequence length="302" mass="35727">MIPFVSNNNTIKRIFEDLNNWDGIPKLSEIVKIGPTKWGIQIQKNMIDGGVYLGIYLTYSGENQWEKDWFCETNITMKLINQTGQKLNLSKAATLIYNHISRSWGWKTFYKWDNLMKDGYMKDNSIIVEIDFSFKYYDFSKIPNLTDIILKIEGNEFFTNKGILCTQSEYFYDLFVNKNYQGSVIEFKDVEIAHFRQFLASLYPHFDEINRKNFIFLSKLAMKYKVSVLQENCEKFLMKDIEISLGNKLKYADEYDYSNLMKHCIESLDSVQKIKNVRESEEFRNLKESTKHAIMIKILNFV</sequence>
<gene>
    <name evidence="3" type="ORF">CAMP_LOCUS2995</name>
</gene>
<protein>
    <recommendedName>
        <fullName evidence="5">BTB domain-containing protein</fullName>
    </recommendedName>
</protein>
<dbReference type="PANTHER" id="PTHR22743">
    <property type="entry name" value="MEPRIN/TRAF-LIKE MATH FAMILY-C.ELEGANS"/>
    <property type="match status" value="1"/>
</dbReference>
<name>A0A9P1I8U5_9PELO</name>
<comment type="caution">
    <text evidence="3">The sequence shown here is derived from an EMBL/GenBank/DDBJ whole genome shotgun (WGS) entry which is preliminary data.</text>
</comment>
<dbReference type="Proteomes" id="UP001152747">
    <property type="component" value="Unassembled WGS sequence"/>
</dbReference>
<dbReference type="PANTHER" id="PTHR22743:SF168">
    <property type="entry name" value="BTB DOMAIN-CONTAINING PROTEIN"/>
    <property type="match status" value="1"/>
</dbReference>
<dbReference type="InterPro" id="IPR011333">
    <property type="entry name" value="SKP1/BTB/POZ_sf"/>
</dbReference>
<dbReference type="InterPro" id="IPR008974">
    <property type="entry name" value="TRAF-like"/>
</dbReference>
<dbReference type="SMART" id="SM00225">
    <property type="entry name" value="BTB"/>
    <property type="match status" value="1"/>
</dbReference>
<feature type="domain" description="BTB" evidence="1">
    <location>
        <begin position="146"/>
        <end position="211"/>
    </location>
</feature>
<dbReference type="SUPFAM" id="SSF49599">
    <property type="entry name" value="TRAF domain-like"/>
    <property type="match status" value="1"/>
</dbReference>
<evidence type="ECO:0000313" key="4">
    <source>
        <dbReference type="Proteomes" id="UP001152747"/>
    </source>
</evidence>
<evidence type="ECO:0000313" key="3">
    <source>
        <dbReference type="EMBL" id="CAI5440358.1"/>
    </source>
</evidence>
<organism evidence="3 4">
    <name type="scientific">Caenorhabditis angaria</name>
    <dbReference type="NCBI Taxonomy" id="860376"/>
    <lineage>
        <taxon>Eukaryota</taxon>
        <taxon>Metazoa</taxon>
        <taxon>Ecdysozoa</taxon>
        <taxon>Nematoda</taxon>
        <taxon>Chromadorea</taxon>
        <taxon>Rhabditida</taxon>
        <taxon>Rhabditina</taxon>
        <taxon>Rhabditomorpha</taxon>
        <taxon>Rhabditoidea</taxon>
        <taxon>Rhabditidae</taxon>
        <taxon>Peloderinae</taxon>
        <taxon>Caenorhabditis</taxon>
    </lineage>
</organism>
<dbReference type="CDD" id="cd00121">
    <property type="entry name" value="MATH"/>
    <property type="match status" value="1"/>
</dbReference>
<dbReference type="Gene3D" id="2.60.210.10">
    <property type="entry name" value="Apoptosis, Tumor Necrosis Factor Receptor Associated Protein 2, Chain A"/>
    <property type="match status" value="1"/>
</dbReference>
<dbReference type="AlphaFoldDB" id="A0A9P1I8U5"/>
<evidence type="ECO:0000259" key="2">
    <source>
        <dbReference type="PROSITE" id="PS50144"/>
    </source>
</evidence>
<dbReference type="PROSITE" id="PS50097">
    <property type="entry name" value="BTB"/>
    <property type="match status" value="1"/>
</dbReference>
<dbReference type="InterPro" id="IPR000210">
    <property type="entry name" value="BTB/POZ_dom"/>
</dbReference>
<dbReference type="SMART" id="SM00061">
    <property type="entry name" value="MATH"/>
    <property type="match status" value="1"/>
</dbReference>
<dbReference type="PROSITE" id="PS50144">
    <property type="entry name" value="MATH"/>
    <property type="match status" value="1"/>
</dbReference>
<dbReference type="SUPFAM" id="SSF54695">
    <property type="entry name" value="POZ domain"/>
    <property type="match status" value="1"/>
</dbReference>
<dbReference type="InterPro" id="IPR002083">
    <property type="entry name" value="MATH/TRAF_dom"/>
</dbReference>
<dbReference type="InterPro" id="IPR052664">
    <property type="entry name" value="BTB-MATH_domain_protein"/>
</dbReference>
<dbReference type="EMBL" id="CANHGI010000001">
    <property type="protein sequence ID" value="CAI5440358.1"/>
    <property type="molecule type" value="Genomic_DNA"/>
</dbReference>
<dbReference type="OrthoDB" id="289038at2759"/>
<feature type="domain" description="MATH" evidence="2">
    <location>
        <begin position="8"/>
        <end position="132"/>
    </location>
</feature>
<dbReference type="Pfam" id="PF00651">
    <property type="entry name" value="BTB"/>
    <property type="match status" value="1"/>
</dbReference>
<accession>A0A9P1I8U5</accession>
<reference evidence="3" key="1">
    <citation type="submission" date="2022-11" db="EMBL/GenBank/DDBJ databases">
        <authorList>
            <person name="Kikuchi T."/>
        </authorList>
    </citation>
    <scope>NUCLEOTIDE SEQUENCE</scope>
    <source>
        <strain evidence="3">PS1010</strain>
    </source>
</reference>
<dbReference type="Pfam" id="PF22486">
    <property type="entry name" value="MATH_2"/>
    <property type="match status" value="1"/>
</dbReference>
<keyword evidence="4" id="KW-1185">Reference proteome</keyword>
<dbReference type="Gene3D" id="3.30.710.10">
    <property type="entry name" value="Potassium Channel Kv1.1, Chain A"/>
    <property type="match status" value="1"/>
</dbReference>
<proteinExistence type="predicted"/>
<evidence type="ECO:0000259" key="1">
    <source>
        <dbReference type="PROSITE" id="PS50097"/>
    </source>
</evidence>
<evidence type="ECO:0008006" key="5">
    <source>
        <dbReference type="Google" id="ProtNLM"/>
    </source>
</evidence>